<name>A0A432VRI5_9GAMM</name>
<keyword evidence="2" id="KW-1185">Reference proteome</keyword>
<proteinExistence type="predicted"/>
<evidence type="ECO:0000313" key="1">
    <source>
        <dbReference type="EMBL" id="RUO18930.1"/>
    </source>
</evidence>
<dbReference type="EMBL" id="PIPI01000007">
    <property type="protein sequence ID" value="RUO18930.1"/>
    <property type="molecule type" value="Genomic_DNA"/>
</dbReference>
<reference evidence="1 2" key="1">
    <citation type="journal article" date="2011" name="Front. Microbiol.">
        <title>Genomic signatures of strain selection and enhancement in Bacillus atrophaeus var. globigii, a historical biowarfare simulant.</title>
        <authorList>
            <person name="Gibbons H.S."/>
            <person name="Broomall S.M."/>
            <person name="McNew L.A."/>
            <person name="Daligault H."/>
            <person name="Chapman C."/>
            <person name="Bruce D."/>
            <person name="Karavis M."/>
            <person name="Krepps M."/>
            <person name="McGregor P.A."/>
            <person name="Hong C."/>
            <person name="Park K.H."/>
            <person name="Akmal A."/>
            <person name="Feldman A."/>
            <person name="Lin J.S."/>
            <person name="Chang W.E."/>
            <person name="Higgs B.W."/>
            <person name="Demirev P."/>
            <person name="Lindquist J."/>
            <person name="Liem A."/>
            <person name="Fochler E."/>
            <person name="Read T.D."/>
            <person name="Tapia R."/>
            <person name="Johnson S."/>
            <person name="Bishop-Lilly K.A."/>
            <person name="Detter C."/>
            <person name="Han C."/>
            <person name="Sozhamannan S."/>
            <person name="Rosenzweig C.N."/>
            <person name="Skowronski E.W."/>
        </authorList>
    </citation>
    <scope>NUCLEOTIDE SEQUENCE [LARGE SCALE GENOMIC DNA]</scope>
    <source>
        <strain evidence="1 2">AK5</strain>
    </source>
</reference>
<gene>
    <name evidence="1" type="ORF">CWE06_10070</name>
</gene>
<dbReference type="AlphaFoldDB" id="A0A432VRI5"/>
<comment type="caution">
    <text evidence="1">The sequence shown here is derived from an EMBL/GenBank/DDBJ whole genome shotgun (WGS) entry which is preliminary data.</text>
</comment>
<evidence type="ECO:0000313" key="2">
    <source>
        <dbReference type="Proteomes" id="UP000288212"/>
    </source>
</evidence>
<organism evidence="1 2">
    <name type="scientific">Aliidiomarina haloalkalitolerans</name>
    <dbReference type="NCBI Taxonomy" id="859059"/>
    <lineage>
        <taxon>Bacteria</taxon>
        <taxon>Pseudomonadati</taxon>
        <taxon>Pseudomonadota</taxon>
        <taxon>Gammaproteobacteria</taxon>
        <taxon>Alteromonadales</taxon>
        <taxon>Idiomarinaceae</taxon>
        <taxon>Aliidiomarina</taxon>
    </lineage>
</organism>
<dbReference type="OrthoDB" id="5593306at2"/>
<dbReference type="RefSeq" id="WP_126793705.1">
    <property type="nucleotide sequence ID" value="NZ_PIPI01000007.1"/>
</dbReference>
<accession>A0A432VRI5</accession>
<protein>
    <submittedName>
        <fullName evidence="1">Uncharacterized protein</fullName>
    </submittedName>
</protein>
<sequence length="319" mass="37052">MAVRSPAIDFANRHLPKGKAKVHLMYAELFNRGILPPTIEPPTIEEKRQLISTWLRGVYRKQDGSEQLLSKLERILEVPNFQDADLRWIDELDTSMLYTSWLILVRTSVIVNMNGSFTINSFSPRDWRDEQDAIFGDGLVLNPDYISLGLDQTPSSKEKIRQCLWEFFITSCQKTDVKKQVLRNLNIRVQTAKSSQWFTFAKGDSEEKLDWLWSYLKKELSLPYLISERMLAFKWERIFAEFELLDRSHNVKLAEYEKAKKAYKNSVRVKSDGKKARINLTLDLEAKNLLTEMAGGPRLQSQLIEKLIYQEAANRGLSK</sequence>
<dbReference type="Proteomes" id="UP000288212">
    <property type="component" value="Unassembled WGS sequence"/>
</dbReference>